<proteinExistence type="predicted"/>
<keyword evidence="1" id="KW-0472">Membrane</keyword>
<dbReference type="EMBL" id="JAMYWD010000008">
    <property type="protein sequence ID" value="KAJ4964374.1"/>
    <property type="molecule type" value="Genomic_DNA"/>
</dbReference>
<evidence type="ECO:0000313" key="3">
    <source>
        <dbReference type="Proteomes" id="UP001141806"/>
    </source>
</evidence>
<evidence type="ECO:0000313" key="2">
    <source>
        <dbReference type="EMBL" id="KAJ4964374.1"/>
    </source>
</evidence>
<name>A0A9Q0HID4_9MAGN</name>
<protein>
    <submittedName>
        <fullName evidence="2">Uncharacterized protein</fullName>
    </submittedName>
</protein>
<comment type="caution">
    <text evidence="2">The sequence shown here is derived from an EMBL/GenBank/DDBJ whole genome shotgun (WGS) entry which is preliminary data.</text>
</comment>
<organism evidence="2 3">
    <name type="scientific">Protea cynaroides</name>
    <dbReference type="NCBI Taxonomy" id="273540"/>
    <lineage>
        <taxon>Eukaryota</taxon>
        <taxon>Viridiplantae</taxon>
        <taxon>Streptophyta</taxon>
        <taxon>Embryophyta</taxon>
        <taxon>Tracheophyta</taxon>
        <taxon>Spermatophyta</taxon>
        <taxon>Magnoliopsida</taxon>
        <taxon>Proteales</taxon>
        <taxon>Proteaceae</taxon>
        <taxon>Protea</taxon>
    </lineage>
</organism>
<evidence type="ECO:0000256" key="1">
    <source>
        <dbReference type="SAM" id="Phobius"/>
    </source>
</evidence>
<feature type="transmembrane region" description="Helical" evidence="1">
    <location>
        <begin position="91"/>
        <end position="110"/>
    </location>
</feature>
<keyword evidence="3" id="KW-1185">Reference proteome</keyword>
<accession>A0A9Q0HID4</accession>
<keyword evidence="1" id="KW-0812">Transmembrane</keyword>
<dbReference type="Proteomes" id="UP001141806">
    <property type="component" value="Unassembled WGS sequence"/>
</dbReference>
<reference evidence="2" key="1">
    <citation type="journal article" date="2023" name="Plant J.">
        <title>The genome of the king protea, Protea cynaroides.</title>
        <authorList>
            <person name="Chang J."/>
            <person name="Duong T.A."/>
            <person name="Schoeman C."/>
            <person name="Ma X."/>
            <person name="Roodt D."/>
            <person name="Barker N."/>
            <person name="Li Z."/>
            <person name="Van de Peer Y."/>
            <person name="Mizrachi E."/>
        </authorList>
    </citation>
    <scope>NUCLEOTIDE SEQUENCE</scope>
    <source>
        <tissue evidence="2">Young leaves</tissue>
    </source>
</reference>
<dbReference type="AlphaFoldDB" id="A0A9Q0HID4"/>
<keyword evidence="1" id="KW-1133">Transmembrane helix</keyword>
<gene>
    <name evidence="2" type="ORF">NE237_024313</name>
</gene>
<sequence>MVHKVDLRKVYLVIFQLGCNVSCLHDLIVYILAFTVLYSSKLHYQSAQSITVNADILLLNSILVNPKAVDGTIRAEKKEKMRLMRSNDVELLVSMVVILLLLLLCCVGLCRT</sequence>
<feature type="transmembrane region" description="Helical" evidence="1">
    <location>
        <begin position="12"/>
        <end position="38"/>
    </location>
</feature>